<evidence type="ECO:0000313" key="2">
    <source>
        <dbReference type="Proteomes" id="UP000742786"/>
    </source>
</evidence>
<comment type="caution">
    <text evidence="1">The sequence shown here is derived from an EMBL/GenBank/DDBJ whole genome shotgun (WGS) entry which is preliminary data.</text>
</comment>
<proteinExistence type="predicted"/>
<gene>
    <name evidence="1" type="ORF">GTOL_12950</name>
</gene>
<sequence length="79" mass="8896">MPQTASTLQTAYCYHCGRHHPVEEMRQIATKAGRKWRCLKSIEATKTGIAQRDAFGRGVTQINKAEAQAKQRILKETPV</sequence>
<name>A0A916J6Y3_9PROT</name>
<evidence type="ECO:0000313" key="1">
    <source>
        <dbReference type="EMBL" id="CAG4885067.1"/>
    </source>
</evidence>
<dbReference type="AlphaFoldDB" id="A0A916J6Y3"/>
<accession>A0A916J6Y3</accession>
<organism evidence="1 2">
    <name type="scientific">Georgfuchsia toluolica</name>
    <dbReference type="NCBI Taxonomy" id="424218"/>
    <lineage>
        <taxon>Bacteria</taxon>
        <taxon>Pseudomonadati</taxon>
        <taxon>Pseudomonadota</taxon>
        <taxon>Betaproteobacteria</taxon>
        <taxon>Nitrosomonadales</taxon>
        <taxon>Sterolibacteriaceae</taxon>
        <taxon>Georgfuchsia</taxon>
    </lineage>
</organism>
<dbReference type="Proteomes" id="UP000742786">
    <property type="component" value="Unassembled WGS sequence"/>
</dbReference>
<reference evidence="1" key="1">
    <citation type="submission" date="2021-04" db="EMBL/GenBank/DDBJ databases">
        <authorList>
            <person name="Hornung B."/>
        </authorList>
    </citation>
    <scope>NUCLEOTIDE SEQUENCE</scope>
    <source>
        <strain evidence="1">G5G6</strain>
    </source>
</reference>
<protein>
    <submittedName>
        <fullName evidence="1">Uncharacterized protein</fullName>
    </submittedName>
</protein>
<dbReference type="EMBL" id="CAJQUM010000001">
    <property type="protein sequence ID" value="CAG4885067.1"/>
    <property type="molecule type" value="Genomic_DNA"/>
</dbReference>
<keyword evidence="2" id="KW-1185">Reference proteome</keyword>